<gene>
    <name evidence="9" type="ORF">CcCBS67573_g10584</name>
</gene>
<feature type="transmembrane region" description="Helical" evidence="7">
    <location>
        <begin position="382"/>
        <end position="405"/>
    </location>
</feature>
<dbReference type="Pfam" id="PF00003">
    <property type="entry name" value="7tm_3"/>
    <property type="match status" value="1"/>
</dbReference>
<dbReference type="InterPro" id="IPR017978">
    <property type="entry name" value="GPCR_3_C"/>
</dbReference>
<reference evidence="9 10" key="1">
    <citation type="journal article" date="2019" name="Sci. Rep.">
        <title>Comparative genomics of chytrid fungi reveal insights into the obligate biotrophic and pathogenic lifestyle of Synchytrium endobioticum.</title>
        <authorList>
            <person name="van de Vossenberg B.T.L.H."/>
            <person name="Warris S."/>
            <person name="Nguyen H.D.T."/>
            <person name="van Gent-Pelzer M.P.E."/>
            <person name="Joly D.L."/>
            <person name="van de Geest H.C."/>
            <person name="Bonants P.J.M."/>
            <person name="Smith D.S."/>
            <person name="Levesque C.A."/>
            <person name="van der Lee T.A.J."/>
        </authorList>
    </citation>
    <scope>NUCLEOTIDE SEQUENCE [LARGE SCALE GENOMIC DNA]</scope>
    <source>
        <strain evidence="9 10">CBS 675.73</strain>
    </source>
</reference>
<feature type="transmembrane region" description="Helical" evidence="7">
    <location>
        <begin position="311"/>
        <end position="331"/>
    </location>
</feature>
<dbReference type="InterPro" id="IPR050726">
    <property type="entry name" value="mGluR"/>
</dbReference>
<proteinExistence type="predicted"/>
<evidence type="ECO:0000256" key="1">
    <source>
        <dbReference type="ARBA" id="ARBA00004141"/>
    </source>
</evidence>
<feature type="transmembrane region" description="Helical" evidence="7">
    <location>
        <begin position="273"/>
        <end position="299"/>
    </location>
</feature>
<keyword evidence="4 7" id="KW-0472">Membrane</keyword>
<comment type="subcellular location">
    <subcellularLocation>
        <location evidence="1">Membrane</location>
        <topology evidence="1">Multi-pass membrane protein</topology>
    </subcellularLocation>
</comment>
<accession>A0A507CQG2</accession>
<sequence length="712" mass="78872">MVRILSKRNVQVLSVIHVHLPNSNTHSRKEQKLETLQMADMVINNLKIVNARYIISFVNSDELEPIYFNARQKDKSIVGSEFVWIGTEVPFRGDKPANNARFASMVQGFILVTPLVDTMNMQYQDLNATWNRRHLLDPSTYVEPYMNISFRVGAFDCVNTLIYGLDKLLKSTPESNIETLFNRDPVPSLTPKVFSDTGYKGAYATDMVLNPDTGDLVIPYQFFDVGANAYFAETNADGSRIIFTGSVIFNGGDTFPPDDGRPQSDSIIQHTSAAGIVILSLMAIGILLTVTFAVVLCAYRSHPTFVKAAPIFSGLMLFGILISFLSPLLVLGKPNRVICHLRLWSELLGFIVTLSALWIKNSRIHIIFSSRTIIPKSKLSNARFAGFMLVFIALEVALLTSWSIVVNPRPTGENLYDENLSYQCNATATTNPSHESAITTLLFIYNAALLIMTLSLGYLTRRVNSEYNESGFMLFYVLAASFTSGASISAMNQEADSERRLVIRAVSWLGFTAFVAVAFFGPKVWRVLLAQGSTERLKKQVRLRDMIDRKSTSTLTGGLAAKFGRSSVETKRESRCLKDGRFSQTSVASEFTQAGSAAKESRQSFGSVFKMTSEAFLSYEMLAQQQQLGLQQSDSDSGKLDHPKRASHAKSSALLRESVPASFIEATPKVRSSLNEMDSARESKGAPKRNPSVAANPKEKRRASFTESLHSV</sequence>
<dbReference type="GO" id="GO:0004930">
    <property type="term" value="F:G protein-coupled receptor activity"/>
    <property type="evidence" value="ECO:0007669"/>
    <property type="project" value="InterPro"/>
</dbReference>
<feature type="transmembrane region" description="Helical" evidence="7">
    <location>
        <begin position="471"/>
        <end position="489"/>
    </location>
</feature>
<evidence type="ECO:0000256" key="5">
    <source>
        <dbReference type="ARBA" id="ARBA00023180"/>
    </source>
</evidence>
<feature type="region of interest" description="Disordered" evidence="6">
    <location>
        <begin position="628"/>
        <end position="653"/>
    </location>
</feature>
<keyword evidence="2 7" id="KW-0812">Transmembrane</keyword>
<dbReference type="PANTHER" id="PTHR24060">
    <property type="entry name" value="METABOTROPIC GLUTAMATE RECEPTOR"/>
    <property type="match status" value="1"/>
</dbReference>
<keyword evidence="3 7" id="KW-1133">Transmembrane helix</keyword>
<dbReference type="Gene3D" id="3.40.50.2300">
    <property type="match status" value="1"/>
</dbReference>
<feature type="region of interest" description="Disordered" evidence="6">
    <location>
        <begin position="665"/>
        <end position="712"/>
    </location>
</feature>
<evidence type="ECO:0000256" key="3">
    <source>
        <dbReference type="ARBA" id="ARBA00022989"/>
    </source>
</evidence>
<dbReference type="GO" id="GO:0016020">
    <property type="term" value="C:membrane"/>
    <property type="evidence" value="ECO:0007669"/>
    <property type="project" value="UniProtKB-SubCell"/>
</dbReference>
<dbReference type="CDD" id="cd13953">
    <property type="entry name" value="7tm_classC_mGluR-like"/>
    <property type="match status" value="1"/>
</dbReference>
<comment type="caution">
    <text evidence="9">The sequence shown here is derived from an EMBL/GenBank/DDBJ whole genome shotgun (WGS) entry which is preliminary data.</text>
</comment>
<evidence type="ECO:0000256" key="6">
    <source>
        <dbReference type="SAM" id="MobiDB-lite"/>
    </source>
</evidence>
<evidence type="ECO:0000259" key="8">
    <source>
        <dbReference type="PROSITE" id="PS50259"/>
    </source>
</evidence>
<keyword evidence="5" id="KW-0325">Glycoprotein</keyword>
<dbReference type="OrthoDB" id="2160272at2759"/>
<feature type="domain" description="G-protein coupled receptors family 3 profile" evidence="8">
    <location>
        <begin position="274"/>
        <end position="529"/>
    </location>
</feature>
<evidence type="ECO:0000313" key="10">
    <source>
        <dbReference type="Proteomes" id="UP000320333"/>
    </source>
</evidence>
<dbReference type="InterPro" id="IPR028082">
    <property type="entry name" value="Peripla_BP_I"/>
</dbReference>
<feature type="transmembrane region" description="Helical" evidence="7">
    <location>
        <begin position="501"/>
        <end position="521"/>
    </location>
</feature>
<dbReference type="STRING" id="246404.A0A507CQG2"/>
<evidence type="ECO:0000313" key="9">
    <source>
        <dbReference type="EMBL" id="TPX41328.1"/>
    </source>
</evidence>
<feature type="transmembrane region" description="Helical" evidence="7">
    <location>
        <begin position="437"/>
        <end position="459"/>
    </location>
</feature>
<organism evidence="9 10">
    <name type="scientific">Chytriomyces confervae</name>
    <dbReference type="NCBI Taxonomy" id="246404"/>
    <lineage>
        <taxon>Eukaryota</taxon>
        <taxon>Fungi</taxon>
        <taxon>Fungi incertae sedis</taxon>
        <taxon>Chytridiomycota</taxon>
        <taxon>Chytridiomycota incertae sedis</taxon>
        <taxon>Chytridiomycetes</taxon>
        <taxon>Chytridiales</taxon>
        <taxon>Chytriomycetaceae</taxon>
        <taxon>Chytriomyces</taxon>
    </lineage>
</organism>
<feature type="non-terminal residue" evidence="9">
    <location>
        <position position="712"/>
    </location>
</feature>
<protein>
    <recommendedName>
        <fullName evidence="8">G-protein coupled receptors family 3 profile domain-containing protein</fullName>
    </recommendedName>
</protein>
<name>A0A507CQG2_9FUNG</name>
<dbReference type="PROSITE" id="PS50259">
    <property type="entry name" value="G_PROTEIN_RECEP_F3_4"/>
    <property type="match status" value="1"/>
</dbReference>
<dbReference type="SUPFAM" id="SSF53822">
    <property type="entry name" value="Periplasmic binding protein-like I"/>
    <property type="match status" value="1"/>
</dbReference>
<dbReference type="AlphaFoldDB" id="A0A507CQG2"/>
<keyword evidence="10" id="KW-1185">Reference proteome</keyword>
<evidence type="ECO:0000256" key="2">
    <source>
        <dbReference type="ARBA" id="ARBA00022692"/>
    </source>
</evidence>
<evidence type="ECO:0000256" key="7">
    <source>
        <dbReference type="SAM" id="Phobius"/>
    </source>
</evidence>
<dbReference type="EMBL" id="QEAP01001739">
    <property type="protein sequence ID" value="TPX41328.1"/>
    <property type="molecule type" value="Genomic_DNA"/>
</dbReference>
<dbReference type="Proteomes" id="UP000320333">
    <property type="component" value="Unassembled WGS sequence"/>
</dbReference>
<evidence type="ECO:0000256" key="4">
    <source>
        <dbReference type="ARBA" id="ARBA00023136"/>
    </source>
</evidence>